<evidence type="ECO:0000259" key="4">
    <source>
        <dbReference type="PROSITE" id="PS50296"/>
    </source>
</evidence>
<dbReference type="InterPro" id="IPR036877">
    <property type="entry name" value="SUI1_dom_sf"/>
</dbReference>
<dbReference type="PROSITE" id="PS50296">
    <property type="entry name" value="SUI1"/>
    <property type="match status" value="1"/>
</dbReference>
<dbReference type="InterPro" id="IPR005872">
    <property type="entry name" value="SUI1_arc_bac"/>
</dbReference>
<keyword evidence="3" id="KW-0648">Protein biosynthesis</keyword>
<dbReference type="STRING" id="947013.SAMN04488109_4396"/>
<dbReference type="Proteomes" id="UP000184212">
    <property type="component" value="Unassembled WGS sequence"/>
</dbReference>
<keyword evidence="5" id="KW-0396">Initiation factor</keyword>
<dbReference type="Pfam" id="PF01253">
    <property type="entry name" value="SUI1"/>
    <property type="match status" value="1"/>
</dbReference>
<accession>A0A1M5U154</accession>
<dbReference type="GO" id="GO:0006417">
    <property type="term" value="P:regulation of translation"/>
    <property type="evidence" value="ECO:0007669"/>
    <property type="project" value="UniProtKB-KW"/>
</dbReference>
<dbReference type="OrthoDB" id="9792915at2"/>
<reference evidence="5 6" key="1">
    <citation type="submission" date="2016-11" db="EMBL/GenBank/DDBJ databases">
        <authorList>
            <person name="Jaros S."/>
            <person name="Januszkiewicz K."/>
            <person name="Wedrychowicz H."/>
        </authorList>
    </citation>
    <scope>NUCLEOTIDE SEQUENCE [LARGE SCALE GENOMIC DNA]</scope>
    <source>
        <strain evidence="5 6">DSM 24574</strain>
    </source>
</reference>
<dbReference type="PIRSF" id="PIRSF037511">
    <property type="entry name" value="Transl_init_SUI1_pro"/>
    <property type="match status" value="1"/>
</dbReference>
<organism evidence="5 6">
    <name type="scientific">Chryseolinea serpens</name>
    <dbReference type="NCBI Taxonomy" id="947013"/>
    <lineage>
        <taxon>Bacteria</taxon>
        <taxon>Pseudomonadati</taxon>
        <taxon>Bacteroidota</taxon>
        <taxon>Cytophagia</taxon>
        <taxon>Cytophagales</taxon>
        <taxon>Fulvivirgaceae</taxon>
        <taxon>Chryseolinea</taxon>
    </lineage>
</organism>
<dbReference type="Gene3D" id="3.30.780.10">
    <property type="entry name" value="SUI1-like domain"/>
    <property type="match status" value="1"/>
</dbReference>
<name>A0A1M5U154_9BACT</name>
<evidence type="ECO:0000256" key="3">
    <source>
        <dbReference type="ARBA" id="ARBA00022917"/>
    </source>
</evidence>
<proteinExistence type="inferred from homology"/>
<evidence type="ECO:0000256" key="2">
    <source>
        <dbReference type="ARBA" id="ARBA00022845"/>
    </source>
</evidence>
<dbReference type="GO" id="GO:0003729">
    <property type="term" value="F:mRNA binding"/>
    <property type="evidence" value="ECO:0007669"/>
    <property type="project" value="TreeGrafter"/>
</dbReference>
<dbReference type="GO" id="GO:0001731">
    <property type="term" value="P:formation of translation preinitiation complex"/>
    <property type="evidence" value="ECO:0007669"/>
    <property type="project" value="TreeGrafter"/>
</dbReference>
<dbReference type="AlphaFoldDB" id="A0A1M5U154"/>
<evidence type="ECO:0000313" key="5">
    <source>
        <dbReference type="EMBL" id="SHH56684.1"/>
    </source>
</evidence>
<dbReference type="GO" id="GO:0002188">
    <property type="term" value="P:translation reinitiation"/>
    <property type="evidence" value="ECO:0007669"/>
    <property type="project" value="TreeGrafter"/>
</dbReference>
<dbReference type="CDD" id="cd11567">
    <property type="entry name" value="YciH_like"/>
    <property type="match status" value="1"/>
</dbReference>
<evidence type="ECO:0000256" key="1">
    <source>
        <dbReference type="ARBA" id="ARBA00005422"/>
    </source>
</evidence>
<dbReference type="InterPro" id="IPR001950">
    <property type="entry name" value="SUI1"/>
</dbReference>
<comment type="similarity">
    <text evidence="1">Belongs to the SUI1 family.</text>
</comment>
<dbReference type="RefSeq" id="WP_073138245.1">
    <property type="nucleotide sequence ID" value="NZ_FQWQ01000003.1"/>
</dbReference>
<keyword evidence="2" id="KW-0810">Translation regulation</keyword>
<evidence type="ECO:0000313" key="6">
    <source>
        <dbReference type="Proteomes" id="UP000184212"/>
    </source>
</evidence>
<dbReference type="InterPro" id="IPR050318">
    <property type="entry name" value="DENR/SUI1_TIF"/>
</dbReference>
<sequence>MSKKNDWKKRDGVVYSTSSDFEFSYQQGEEAQTLPPQQQNLKVQLDKSMRAGKQVTLVTGFVGTGDDLETLGKLLKSKCGVGGSVKDGEVIIQGDHRDKIVQILQKEGYKAKRVG</sequence>
<dbReference type="PANTHER" id="PTHR12789:SF0">
    <property type="entry name" value="DENSITY-REGULATED PROTEIN"/>
    <property type="match status" value="1"/>
</dbReference>
<gene>
    <name evidence="5" type="ORF">SAMN04488109_4396</name>
</gene>
<dbReference type="PANTHER" id="PTHR12789">
    <property type="entry name" value="DENSITY-REGULATED PROTEIN HOMOLOG"/>
    <property type="match status" value="1"/>
</dbReference>
<dbReference type="EMBL" id="FQWQ01000003">
    <property type="protein sequence ID" value="SHH56684.1"/>
    <property type="molecule type" value="Genomic_DNA"/>
</dbReference>
<protein>
    <submittedName>
        <fullName evidence="5">Translation initiation factor 1</fullName>
    </submittedName>
</protein>
<feature type="domain" description="SUI1" evidence="4">
    <location>
        <begin position="50"/>
        <end position="108"/>
    </location>
</feature>
<dbReference type="GO" id="GO:0003743">
    <property type="term" value="F:translation initiation factor activity"/>
    <property type="evidence" value="ECO:0007669"/>
    <property type="project" value="UniProtKB-KW"/>
</dbReference>
<keyword evidence="6" id="KW-1185">Reference proteome</keyword>
<dbReference type="SUPFAM" id="SSF55159">
    <property type="entry name" value="eIF1-like"/>
    <property type="match status" value="1"/>
</dbReference>